<keyword evidence="1" id="KW-1133">Transmembrane helix</keyword>
<dbReference type="AlphaFoldDB" id="A0AAQ4CS89"/>
<keyword evidence="1" id="KW-0472">Membrane</keyword>
<dbReference type="GeneID" id="68866421"/>
<gene>
    <name evidence="2" type="ORF">SACC_16870</name>
</gene>
<evidence type="ECO:0000256" key="1">
    <source>
        <dbReference type="SAM" id="Phobius"/>
    </source>
</evidence>
<reference evidence="2 3" key="1">
    <citation type="journal article" date="2022" name="Microbiol. Resour. Announc.">
        <title>Complete Genome Sequence of the Hyperthermophilic and Acidophilic Archaeon Saccharolobus caldissimus Strain HS-3T.</title>
        <authorList>
            <person name="Sakai H.D."/>
            <person name="Kurosawa N."/>
        </authorList>
    </citation>
    <scope>NUCLEOTIDE SEQUENCE [LARGE SCALE GENOMIC DNA]</scope>
    <source>
        <strain evidence="2 3">JCM32116</strain>
    </source>
</reference>
<proteinExistence type="predicted"/>
<sequence>MLNKNVLWFLGGLLAGVGYIFGVFYLILSRKDSSKWLGLMFLLGPFGSLILYIMFRNKDIATISLYLLYGFILWVPIALILGINPFYQIFGYVHGWLGI</sequence>
<evidence type="ECO:0000313" key="2">
    <source>
        <dbReference type="EMBL" id="BDB98670.1"/>
    </source>
</evidence>
<keyword evidence="3" id="KW-1185">Reference proteome</keyword>
<keyword evidence="1" id="KW-0812">Transmembrane</keyword>
<feature type="transmembrane region" description="Helical" evidence="1">
    <location>
        <begin position="36"/>
        <end position="55"/>
    </location>
</feature>
<organism evidence="2 3">
    <name type="scientific">Saccharolobus caldissimus</name>
    <dbReference type="NCBI Taxonomy" id="1702097"/>
    <lineage>
        <taxon>Archaea</taxon>
        <taxon>Thermoproteota</taxon>
        <taxon>Thermoprotei</taxon>
        <taxon>Sulfolobales</taxon>
        <taxon>Sulfolobaceae</taxon>
        <taxon>Saccharolobus</taxon>
    </lineage>
</organism>
<feature type="transmembrane region" description="Helical" evidence="1">
    <location>
        <begin position="6"/>
        <end position="27"/>
    </location>
</feature>
<dbReference type="RefSeq" id="WP_229569053.1">
    <property type="nucleotide sequence ID" value="NZ_AP025226.1"/>
</dbReference>
<feature type="transmembrane region" description="Helical" evidence="1">
    <location>
        <begin position="67"/>
        <end position="87"/>
    </location>
</feature>
<dbReference type="EMBL" id="AP025226">
    <property type="protein sequence ID" value="BDB98670.1"/>
    <property type="molecule type" value="Genomic_DNA"/>
</dbReference>
<protein>
    <submittedName>
        <fullName evidence="2">Uncharacterized protein</fullName>
    </submittedName>
</protein>
<dbReference type="KEGG" id="scas:SACC_16870"/>
<accession>A0AAQ4CS89</accession>
<name>A0AAQ4CS89_9CREN</name>
<dbReference type="Proteomes" id="UP001319921">
    <property type="component" value="Chromosome"/>
</dbReference>
<evidence type="ECO:0000313" key="3">
    <source>
        <dbReference type="Proteomes" id="UP001319921"/>
    </source>
</evidence>